<reference evidence="3 4" key="1">
    <citation type="submission" date="2015-07" db="EMBL/GenBank/DDBJ databases">
        <title>The genome of Pseudoloma neurophilia, a relevant intracellular parasite of the zebrafish.</title>
        <authorList>
            <person name="Ndikumana S."/>
            <person name="Pelin A."/>
            <person name="Sanders J."/>
            <person name="Corradi N."/>
        </authorList>
    </citation>
    <scope>NUCLEOTIDE SEQUENCE [LARGE SCALE GENOMIC DNA]</scope>
    <source>
        <strain evidence="3 4">MK1</strain>
    </source>
</reference>
<keyword evidence="4" id="KW-1185">Reference proteome</keyword>
<dbReference type="InterPro" id="IPR050422">
    <property type="entry name" value="X-Pro_aminopeptidase_P"/>
</dbReference>
<comment type="caution">
    <text evidence="3">The sequence shown here is derived from an EMBL/GenBank/DDBJ whole genome shotgun (WGS) entry which is preliminary data.</text>
</comment>
<evidence type="ECO:0000313" key="4">
    <source>
        <dbReference type="Proteomes" id="UP000051530"/>
    </source>
</evidence>
<dbReference type="PANTHER" id="PTHR43763:SF6">
    <property type="entry name" value="XAA-PRO AMINOPEPTIDASE 1"/>
    <property type="match status" value="1"/>
</dbReference>
<keyword evidence="3" id="KW-0031">Aminopeptidase</keyword>
<dbReference type="Proteomes" id="UP000051530">
    <property type="component" value="Unassembled WGS sequence"/>
</dbReference>
<dbReference type="Gene3D" id="3.40.350.10">
    <property type="entry name" value="Creatinase/prolidase N-terminal domain"/>
    <property type="match status" value="2"/>
</dbReference>
<name>A0A0R0LZB0_9MICR</name>
<dbReference type="OrthoDB" id="9995434at2759"/>
<dbReference type="Pfam" id="PF01321">
    <property type="entry name" value="Creatinase_N"/>
    <property type="match status" value="1"/>
</dbReference>
<dbReference type="VEuPathDB" id="MicrosporidiaDB:M153_44690001140"/>
<organism evidence="3 4">
    <name type="scientific">Pseudoloma neurophilia</name>
    <dbReference type="NCBI Taxonomy" id="146866"/>
    <lineage>
        <taxon>Eukaryota</taxon>
        <taxon>Fungi</taxon>
        <taxon>Fungi incertae sedis</taxon>
        <taxon>Microsporidia</taxon>
        <taxon>Pseudoloma</taxon>
    </lineage>
</organism>
<feature type="compositionally biased region" description="Basic and acidic residues" evidence="1">
    <location>
        <begin position="170"/>
        <end position="182"/>
    </location>
</feature>
<dbReference type="SUPFAM" id="SSF53092">
    <property type="entry name" value="Creatinase/prolidase N-terminal domain"/>
    <property type="match status" value="1"/>
</dbReference>
<evidence type="ECO:0000259" key="2">
    <source>
        <dbReference type="Pfam" id="PF01321"/>
    </source>
</evidence>
<feature type="region of interest" description="Disordered" evidence="1">
    <location>
        <begin position="359"/>
        <end position="380"/>
    </location>
</feature>
<dbReference type="AlphaFoldDB" id="A0A0R0LZB0"/>
<dbReference type="Pfam" id="PF16189">
    <property type="entry name" value="Creatinase_N_2"/>
    <property type="match status" value="1"/>
</dbReference>
<feature type="non-terminal residue" evidence="3">
    <location>
        <position position="380"/>
    </location>
</feature>
<evidence type="ECO:0000313" key="3">
    <source>
        <dbReference type="EMBL" id="KRH92559.1"/>
    </source>
</evidence>
<protein>
    <submittedName>
        <fullName evidence="3">Xaa-Pro aminopeptidase</fullName>
    </submittedName>
</protein>
<dbReference type="EMBL" id="LGUB01000833">
    <property type="protein sequence ID" value="KRH92559.1"/>
    <property type="molecule type" value="Genomic_DNA"/>
</dbReference>
<gene>
    <name evidence="3" type="ORF">M153_44690001140</name>
</gene>
<feature type="region of interest" description="Disordered" evidence="1">
    <location>
        <begin position="167"/>
        <end position="186"/>
    </location>
</feature>
<dbReference type="PANTHER" id="PTHR43763">
    <property type="entry name" value="XAA-PRO AMINOPEPTIDASE 1"/>
    <property type="match status" value="1"/>
</dbReference>
<dbReference type="InterPro" id="IPR029149">
    <property type="entry name" value="Creatin/AminoP/Spt16_N"/>
</dbReference>
<keyword evidence="3" id="KW-0378">Hydrolase</keyword>
<proteinExistence type="predicted"/>
<dbReference type="InterPro" id="IPR000587">
    <property type="entry name" value="Creatinase_N"/>
</dbReference>
<sequence length="380" mass="44521">MEQQIDLQNSDIKENVPDTLEKAISNILKKYKSKAHLIYHIDEHLSEYSEKNYIAPITNFTGSNAVILIIQNDEIELLLYTDGRYFTQAEQELKEFKLMKIDEDDPPSVLLKERLTKTNEKISITIDMKKLGNNTYDLLKKSLPDVEFKQLSNEEFLSQIPENLLYQTRNDNDTKEGNGNKEDNDDQNYKLIDLESFKMKDIFKLDKNLKVKNYFEKMMKNLIPVHSVFEKMTAYKKNQKFLNILKESENIVSNNLPVTKLTFEQKRRIILSFIESDDKKSVFLVTDLTDIAWLLNLRSNKFYNGNFPAWMVISHDVSILFTDYEVKNRDVVLRPYDEFWPYFDSHIVTSGDISDEQSVKDINSRDLNSRDRNSGDLKSG</sequence>
<accession>A0A0R0LZB0</accession>
<keyword evidence="3" id="KW-0645">Protease</keyword>
<dbReference type="GO" id="GO:0004177">
    <property type="term" value="F:aminopeptidase activity"/>
    <property type="evidence" value="ECO:0007669"/>
    <property type="project" value="UniProtKB-KW"/>
</dbReference>
<evidence type="ECO:0000256" key="1">
    <source>
        <dbReference type="SAM" id="MobiDB-lite"/>
    </source>
</evidence>
<feature type="domain" description="Creatinase N-terminal" evidence="2">
    <location>
        <begin position="54"/>
        <end position="153"/>
    </location>
</feature>